<comment type="similarity">
    <text evidence="1">Belongs to the bacterial phospholipase C family.</text>
</comment>
<dbReference type="Proteomes" id="UP000829476">
    <property type="component" value="Chromosome"/>
</dbReference>
<sequence>MSNIDGSYELKEIKHIMDNRRDFLKKAALLSGGVGVSMAFPPSIQKALAINPKEGSTFEDAEHVVLLMQENRSFDHCFGTLKGVRGFNDPRAIDLPNKNPVWLQTNKKGETYAPFRLNIKDTKATWMGDLPHSWEDQVDARNEGKFDKWLEAKKVWRKAYKDIPFTMGYYNRQDIPFYYSFADAFTVFDQHFCSSLTGTTTNRMYFWTGANKGSKEAPANVRNSEVYYTKEVNWKTFPERLEEMGVSWRIYQNEVSIQTGLKGEDTSLLGNFTDNNLEWFSQFNIRYATGHQRFLKKRRSELPEEIETLKEEIAKLPKAKSQSLRNELEKKAKQLVKITEELELWNPESYDKLSQFQKNLHEKAFTTNIGDPDYHQTETLIYKEGDEERAIRIPKGDILHQFREDVDNGKLPAVSWLVAPQKFSDHPSAPWYGAWYVSEVLDILTKNPEIWKKTIFILTYDENDGYFDHIPPFVAPDPKDRKACSEGIDTSAEYVTLKEELKKGVKPENARESAVGLGYRVPMIVASPWTRGGWVNSEVCDITSTIQFLETFLSKKKGKELKETNISSWRRTISGNLTSAFRPYNPSQFVFSDFVHRDELMKDINNAGFKEVPANFKALSAAEIDQVIRNMRLTALLPKQENGVKNSCALPYELYVNGRLDRNANQFKLSFEASDDVFKNQAAGAPFNVYAPGRYLKEDTSASVFESVRTWSYAVKAGDIIEDNWPLDHFENKNYHLRAYGPNGFYREFKGDINDPDIEITCTYEQKGRFIKKLSGNIELKIANHSKDDIVLIINDNAYGERSQTPLIKAQKEQTILVKTEGSYNWYDFSVRVKGADRYERRFAGRVETGEHSKTDPFMGGII</sequence>
<evidence type="ECO:0000313" key="6">
    <source>
        <dbReference type="Proteomes" id="UP000829476"/>
    </source>
</evidence>
<dbReference type="EC" id="3.1.4.3" evidence="2"/>
<organism evidence="5 6">
    <name type="scientific">Zhouia spongiae</name>
    <dbReference type="NCBI Taxonomy" id="2202721"/>
    <lineage>
        <taxon>Bacteria</taxon>
        <taxon>Pseudomonadati</taxon>
        <taxon>Bacteroidota</taxon>
        <taxon>Flavobacteriia</taxon>
        <taxon>Flavobacteriales</taxon>
        <taxon>Flavobacteriaceae</taxon>
        <taxon>Zhouia</taxon>
    </lineage>
</organism>
<keyword evidence="6" id="KW-1185">Reference proteome</keyword>
<keyword evidence="3" id="KW-0378">Hydrolase</keyword>
<dbReference type="Pfam" id="PF05506">
    <property type="entry name" value="PLipase_C_C"/>
    <property type="match status" value="2"/>
</dbReference>
<feature type="domain" description="Bacterial phospholipase C C-terminal" evidence="4">
    <location>
        <begin position="647"/>
        <end position="752"/>
    </location>
</feature>
<dbReference type="NCBIfam" id="TIGR03396">
    <property type="entry name" value="PC_PLC"/>
    <property type="match status" value="1"/>
</dbReference>
<dbReference type="Gene3D" id="3.40.720.10">
    <property type="entry name" value="Alkaline Phosphatase, subunit A"/>
    <property type="match status" value="2"/>
</dbReference>
<protein>
    <recommendedName>
        <fullName evidence="2">phospholipase C</fullName>
        <ecNumber evidence="2">3.1.4.3</ecNumber>
    </recommendedName>
</protein>
<dbReference type="RefSeq" id="WP_242936899.1">
    <property type="nucleotide sequence ID" value="NZ_CP094326.1"/>
</dbReference>
<dbReference type="PANTHER" id="PTHR31956">
    <property type="entry name" value="NON-SPECIFIC PHOSPHOLIPASE C4-RELATED"/>
    <property type="match status" value="1"/>
</dbReference>
<reference evidence="5 6" key="1">
    <citation type="journal article" date="2018" name="Int. J. Syst. Evol. Microbiol.">
        <title>Zhouia spongiae sp. nov., isolated from a marine sponge.</title>
        <authorList>
            <person name="Zhuang L."/>
            <person name="Lin B."/>
            <person name="Qin F."/>
            <person name="Luo L."/>
        </authorList>
    </citation>
    <scope>NUCLEOTIDE SEQUENCE [LARGE SCALE GENOMIC DNA]</scope>
    <source>
        <strain evidence="5 6">HN-Y44</strain>
    </source>
</reference>
<dbReference type="InterPro" id="IPR017767">
    <property type="entry name" value="PC-PLC"/>
</dbReference>
<evidence type="ECO:0000259" key="4">
    <source>
        <dbReference type="Pfam" id="PF05506"/>
    </source>
</evidence>
<proteinExistence type="inferred from homology"/>
<dbReference type="Pfam" id="PF04185">
    <property type="entry name" value="Phosphoesterase"/>
    <property type="match status" value="2"/>
</dbReference>
<dbReference type="InterPro" id="IPR007312">
    <property type="entry name" value="Phosphoesterase"/>
</dbReference>
<accession>A0ABY3YMU7</accession>
<evidence type="ECO:0000313" key="5">
    <source>
        <dbReference type="EMBL" id="UNY98493.1"/>
    </source>
</evidence>
<dbReference type="InterPro" id="IPR008475">
    <property type="entry name" value="PLipase_C_C"/>
</dbReference>
<evidence type="ECO:0000256" key="3">
    <source>
        <dbReference type="ARBA" id="ARBA00022801"/>
    </source>
</evidence>
<dbReference type="SUPFAM" id="SSF53649">
    <property type="entry name" value="Alkaline phosphatase-like"/>
    <property type="match status" value="1"/>
</dbReference>
<dbReference type="EMBL" id="CP094326">
    <property type="protein sequence ID" value="UNY98493.1"/>
    <property type="molecule type" value="Genomic_DNA"/>
</dbReference>
<name>A0ABY3YMU7_9FLAO</name>
<dbReference type="PROSITE" id="PS51318">
    <property type="entry name" value="TAT"/>
    <property type="match status" value="1"/>
</dbReference>
<dbReference type="InterPro" id="IPR006311">
    <property type="entry name" value="TAT_signal"/>
</dbReference>
<evidence type="ECO:0000256" key="2">
    <source>
        <dbReference type="ARBA" id="ARBA00012018"/>
    </source>
</evidence>
<feature type="domain" description="Bacterial phospholipase C C-terminal" evidence="4">
    <location>
        <begin position="760"/>
        <end position="846"/>
    </location>
</feature>
<gene>
    <name evidence="5" type="ORF">MQE36_15610</name>
</gene>
<evidence type="ECO:0000256" key="1">
    <source>
        <dbReference type="ARBA" id="ARBA00009717"/>
    </source>
</evidence>
<dbReference type="InterPro" id="IPR017850">
    <property type="entry name" value="Alkaline_phosphatase_core_sf"/>
</dbReference>
<dbReference type="PANTHER" id="PTHR31956:SF1">
    <property type="entry name" value="NON-SPECIFIC PHOSPHOLIPASE C1"/>
    <property type="match status" value="1"/>
</dbReference>